<feature type="domain" description="RNA polymerase sigma-70 region 2" evidence="5">
    <location>
        <begin position="9"/>
        <end position="79"/>
    </location>
</feature>
<sequence>MQPEFWSRLVHTFGPIVYRWCRSSGVSESDSPDVVQEVFASVARGISDFQRQKESGSFRSWLATITRNRVRDYFRRQARQQSAAGGTEAFQFLQQQADVIDESICGDSIDSPLVRRVLKSVRVEFEETTWRAFWLTTIESQSPSLVADSTGLSVASVYQAKSRILRRLRQAMAELPT</sequence>
<dbReference type="InterPro" id="IPR014284">
    <property type="entry name" value="RNA_pol_sigma-70_dom"/>
</dbReference>
<keyword evidence="3" id="KW-0238">DNA-binding</keyword>
<dbReference type="EMBL" id="CP036526">
    <property type="protein sequence ID" value="QDT13317.1"/>
    <property type="molecule type" value="Genomic_DNA"/>
</dbReference>
<keyword evidence="4" id="KW-0804">Transcription</keyword>
<accession>A0A517P1R1</accession>
<dbReference type="NCBIfam" id="TIGR02937">
    <property type="entry name" value="sigma70-ECF"/>
    <property type="match status" value="1"/>
</dbReference>
<name>A0A517P1R1_9BACT</name>
<evidence type="ECO:0000313" key="7">
    <source>
        <dbReference type="Proteomes" id="UP000319817"/>
    </source>
</evidence>
<dbReference type="PANTHER" id="PTHR43133">
    <property type="entry name" value="RNA POLYMERASE ECF-TYPE SIGMA FACTO"/>
    <property type="match status" value="1"/>
</dbReference>
<gene>
    <name evidence="6" type="primary">sigE_6</name>
    <name evidence="6" type="ORF">K239x_53350</name>
</gene>
<keyword evidence="2" id="KW-0731">Sigma factor</keyword>
<keyword evidence="7" id="KW-1185">Reference proteome</keyword>
<keyword evidence="1" id="KW-0805">Transcription regulation</keyword>
<dbReference type="AlphaFoldDB" id="A0A517P1R1"/>
<evidence type="ECO:0000256" key="1">
    <source>
        <dbReference type="ARBA" id="ARBA00023015"/>
    </source>
</evidence>
<evidence type="ECO:0000256" key="4">
    <source>
        <dbReference type="ARBA" id="ARBA00023163"/>
    </source>
</evidence>
<dbReference type="InterPro" id="IPR007627">
    <property type="entry name" value="RNA_pol_sigma70_r2"/>
</dbReference>
<dbReference type="PANTHER" id="PTHR43133:SF8">
    <property type="entry name" value="RNA POLYMERASE SIGMA FACTOR HI_1459-RELATED"/>
    <property type="match status" value="1"/>
</dbReference>
<protein>
    <submittedName>
        <fullName evidence="6">ECF RNA polymerase sigma factor SigE</fullName>
    </submittedName>
</protein>
<dbReference type="Gene3D" id="1.10.1740.10">
    <property type="match status" value="1"/>
</dbReference>
<dbReference type="GO" id="GO:0016987">
    <property type="term" value="F:sigma factor activity"/>
    <property type="evidence" value="ECO:0007669"/>
    <property type="project" value="UniProtKB-KW"/>
</dbReference>
<dbReference type="InterPro" id="IPR013325">
    <property type="entry name" value="RNA_pol_sigma_r2"/>
</dbReference>
<evidence type="ECO:0000313" key="6">
    <source>
        <dbReference type="EMBL" id="QDT13317.1"/>
    </source>
</evidence>
<evidence type="ECO:0000256" key="3">
    <source>
        <dbReference type="ARBA" id="ARBA00023125"/>
    </source>
</evidence>
<dbReference type="InterPro" id="IPR039425">
    <property type="entry name" value="RNA_pol_sigma-70-like"/>
</dbReference>
<proteinExistence type="predicted"/>
<dbReference type="Pfam" id="PF04542">
    <property type="entry name" value="Sigma70_r2"/>
    <property type="match status" value="1"/>
</dbReference>
<evidence type="ECO:0000259" key="5">
    <source>
        <dbReference type="Pfam" id="PF04542"/>
    </source>
</evidence>
<dbReference type="GO" id="GO:0003677">
    <property type="term" value="F:DNA binding"/>
    <property type="evidence" value="ECO:0007669"/>
    <property type="project" value="UniProtKB-KW"/>
</dbReference>
<dbReference type="GO" id="GO:0006352">
    <property type="term" value="P:DNA-templated transcription initiation"/>
    <property type="evidence" value="ECO:0007669"/>
    <property type="project" value="InterPro"/>
</dbReference>
<reference evidence="6 7" key="1">
    <citation type="submission" date="2019-02" db="EMBL/GenBank/DDBJ databases">
        <title>Deep-cultivation of Planctomycetes and their phenomic and genomic characterization uncovers novel biology.</title>
        <authorList>
            <person name="Wiegand S."/>
            <person name="Jogler M."/>
            <person name="Boedeker C."/>
            <person name="Pinto D."/>
            <person name="Vollmers J."/>
            <person name="Rivas-Marin E."/>
            <person name="Kohn T."/>
            <person name="Peeters S.H."/>
            <person name="Heuer A."/>
            <person name="Rast P."/>
            <person name="Oberbeckmann S."/>
            <person name="Bunk B."/>
            <person name="Jeske O."/>
            <person name="Meyerdierks A."/>
            <person name="Storesund J.E."/>
            <person name="Kallscheuer N."/>
            <person name="Luecker S."/>
            <person name="Lage O.M."/>
            <person name="Pohl T."/>
            <person name="Merkel B.J."/>
            <person name="Hornburger P."/>
            <person name="Mueller R.-W."/>
            <person name="Bruemmer F."/>
            <person name="Labrenz M."/>
            <person name="Spormann A.M."/>
            <person name="Op den Camp H."/>
            <person name="Overmann J."/>
            <person name="Amann R."/>
            <person name="Jetten M.S.M."/>
            <person name="Mascher T."/>
            <person name="Medema M.H."/>
            <person name="Devos D.P."/>
            <person name="Kaster A.-K."/>
            <person name="Ovreas L."/>
            <person name="Rohde M."/>
            <person name="Galperin M.Y."/>
            <person name="Jogler C."/>
        </authorList>
    </citation>
    <scope>NUCLEOTIDE SEQUENCE [LARGE SCALE GENOMIC DNA]</scope>
    <source>
        <strain evidence="6 7">K23_9</strain>
    </source>
</reference>
<dbReference type="Proteomes" id="UP000319817">
    <property type="component" value="Chromosome"/>
</dbReference>
<dbReference type="SUPFAM" id="SSF88946">
    <property type="entry name" value="Sigma2 domain of RNA polymerase sigma factors"/>
    <property type="match status" value="1"/>
</dbReference>
<evidence type="ECO:0000256" key="2">
    <source>
        <dbReference type="ARBA" id="ARBA00023082"/>
    </source>
</evidence>
<organism evidence="6 7">
    <name type="scientific">Stieleria marina</name>
    <dbReference type="NCBI Taxonomy" id="1930275"/>
    <lineage>
        <taxon>Bacteria</taxon>
        <taxon>Pseudomonadati</taxon>
        <taxon>Planctomycetota</taxon>
        <taxon>Planctomycetia</taxon>
        <taxon>Pirellulales</taxon>
        <taxon>Pirellulaceae</taxon>
        <taxon>Stieleria</taxon>
    </lineage>
</organism>